<name>A0AAD5J2U9_ACENE</name>
<dbReference type="EMBL" id="JAJSOW010000101">
    <property type="protein sequence ID" value="KAI9182733.1"/>
    <property type="molecule type" value="Genomic_DNA"/>
</dbReference>
<dbReference type="AlphaFoldDB" id="A0AAD5J2U9"/>
<dbReference type="Gene3D" id="3.40.640.10">
    <property type="entry name" value="Type I PLP-dependent aspartate aminotransferase-like (Major domain)"/>
    <property type="match status" value="1"/>
</dbReference>
<evidence type="ECO:0000313" key="2">
    <source>
        <dbReference type="Proteomes" id="UP001064489"/>
    </source>
</evidence>
<accession>A0AAD5J2U9</accession>
<comment type="caution">
    <text evidence="1">The sequence shown here is derived from an EMBL/GenBank/DDBJ whole genome shotgun (WGS) entry which is preliminary data.</text>
</comment>
<keyword evidence="2" id="KW-1185">Reference proteome</keyword>
<proteinExistence type="predicted"/>
<reference evidence="1" key="1">
    <citation type="journal article" date="2022" name="Plant J.">
        <title>Strategies of tolerance reflected in two North American maple genomes.</title>
        <authorList>
            <person name="McEvoy S.L."/>
            <person name="Sezen U.U."/>
            <person name="Trouern-Trend A."/>
            <person name="McMahon S.M."/>
            <person name="Schaberg P.G."/>
            <person name="Yang J."/>
            <person name="Wegrzyn J.L."/>
            <person name="Swenson N.G."/>
        </authorList>
    </citation>
    <scope>NUCLEOTIDE SEQUENCE</scope>
    <source>
        <strain evidence="1">91603</strain>
    </source>
</reference>
<organism evidence="1 2">
    <name type="scientific">Acer negundo</name>
    <name type="common">Box elder</name>
    <dbReference type="NCBI Taxonomy" id="4023"/>
    <lineage>
        <taxon>Eukaryota</taxon>
        <taxon>Viridiplantae</taxon>
        <taxon>Streptophyta</taxon>
        <taxon>Embryophyta</taxon>
        <taxon>Tracheophyta</taxon>
        <taxon>Spermatophyta</taxon>
        <taxon>Magnoliopsida</taxon>
        <taxon>eudicotyledons</taxon>
        <taxon>Gunneridae</taxon>
        <taxon>Pentapetalae</taxon>
        <taxon>rosids</taxon>
        <taxon>malvids</taxon>
        <taxon>Sapindales</taxon>
        <taxon>Sapindaceae</taxon>
        <taxon>Hippocastanoideae</taxon>
        <taxon>Acereae</taxon>
        <taxon>Acer</taxon>
    </lineage>
</organism>
<gene>
    <name evidence="1" type="ORF">LWI28_028334</name>
</gene>
<evidence type="ECO:0000313" key="1">
    <source>
        <dbReference type="EMBL" id="KAI9182733.1"/>
    </source>
</evidence>
<dbReference type="Proteomes" id="UP001064489">
    <property type="component" value="Chromosome 4"/>
</dbReference>
<sequence length="100" mass="11028">MSRARGGRVTFDPQRVVLAGGANGADDLITFCIADPGDAFLNFRAFKNCCFICMILEVLNGVESLRHLNQWSCTSATAKNMRLEHCRQNYASMLVLVGVE</sequence>
<reference evidence="1" key="2">
    <citation type="submission" date="2023-02" db="EMBL/GenBank/DDBJ databases">
        <authorList>
            <person name="Swenson N.G."/>
            <person name="Wegrzyn J.L."/>
            <person name="Mcevoy S.L."/>
        </authorList>
    </citation>
    <scope>NUCLEOTIDE SEQUENCE</scope>
    <source>
        <strain evidence="1">91603</strain>
        <tissue evidence="1">Leaf</tissue>
    </source>
</reference>
<protein>
    <submittedName>
        <fullName evidence="1">Uncharacterized protein</fullName>
    </submittedName>
</protein>
<dbReference type="InterPro" id="IPR015421">
    <property type="entry name" value="PyrdxlP-dep_Trfase_major"/>
</dbReference>